<keyword evidence="2" id="KW-1185">Reference proteome</keyword>
<gene>
    <name evidence="1" type="ORF">FD01_GL000396</name>
</gene>
<sequence>MICGKKLSSDIGYFRVDSDFTAIEIQADGSKGAHVFRKADAFRMLGHFDDGDVAADIIGGNTIKISRKQLGDHTTKLDDKMLMQMIAKLKADPAVQKKLRKMEYAF</sequence>
<dbReference type="RefSeq" id="WP_054716763.1">
    <property type="nucleotide sequence ID" value="NZ_AZEU01000103.1"/>
</dbReference>
<accession>A0A0R1R1F5</accession>
<evidence type="ECO:0000313" key="1">
    <source>
        <dbReference type="EMBL" id="KRL47128.1"/>
    </source>
</evidence>
<organism evidence="1 2">
    <name type="scientific">Lacticaseibacillus manihotivorans DSM 13343 = JCM 12514</name>
    <dbReference type="NCBI Taxonomy" id="1423769"/>
    <lineage>
        <taxon>Bacteria</taxon>
        <taxon>Bacillati</taxon>
        <taxon>Bacillota</taxon>
        <taxon>Bacilli</taxon>
        <taxon>Lactobacillales</taxon>
        <taxon>Lactobacillaceae</taxon>
        <taxon>Lacticaseibacillus</taxon>
    </lineage>
</organism>
<protein>
    <submittedName>
        <fullName evidence="1">Uncharacterized protein</fullName>
    </submittedName>
</protein>
<proteinExistence type="predicted"/>
<dbReference type="AlphaFoldDB" id="A0A0R1R1F5"/>
<evidence type="ECO:0000313" key="2">
    <source>
        <dbReference type="Proteomes" id="UP000051790"/>
    </source>
</evidence>
<name>A0A0R1R1F5_9LACO</name>
<dbReference type="PATRIC" id="fig|1423769.4.peg.424"/>
<dbReference type="Proteomes" id="UP000051790">
    <property type="component" value="Unassembled WGS sequence"/>
</dbReference>
<dbReference type="EMBL" id="AZEU01000103">
    <property type="protein sequence ID" value="KRL47128.1"/>
    <property type="molecule type" value="Genomic_DNA"/>
</dbReference>
<reference evidence="1 2" key="1">
    <citation type="journal article" date="2015" name="Genome Announc.">
        <title>Expanding the biotechnology potential of lactobacilli through comparative genomics of 213 strains and associated genera.</title>
        <authorList>
            <person name="Sun Z."/>
            <person name="Harris H.M."/>
            <person name="McCann A."/>
            <person name="Guo C."/>
            <person name="Argimon S."/>
            <person name="Zhang W."/>
            <person name="Yang X."/>
            <person name="Jeffery I.B."/>
            <person name="Cooney J.C."/>
            <person name="Kagawa T.F."/>
            <person name="Liu W."/>
            <person name="Song Y."/>
            <person name="Salvetti E."/>
            <person name="Wrobel A."/>
            <person name="Rasinkangas P."/>
            <person name="Parkhill J."/>
            <person name="Rea M.C."/>
            <person name="O'Sullivan O."/>
            <person name="Ritari J."/>
            <person name="Douillard F.P."/>
            <person name="Paul Ross R."/>
            <person name="Yang R."/>
            <person name="Briner A.E."/>
            <person name="Felis G.E."/>
            <person name="de Vos W.M."/>
            <person name="Barrangou R."/>
            <person name="Klaenhammer T.R."/>
            <person name="Caufield P.W."/>
            <person name="Cui Y."/>
            <person name="Zhang H."/>
            <person name="O'Toole P.W."/>
        </authorList>
    </citation>
    <scope>NUCLEOTIDE SEQUENCE [LARGE SCALE GENOMIC DNA]</scope>
    <source>
        <strain evidence="1 2">DSM 13343</strain>
    </source>
</reference>
<comment type="caution">
    <text evidence="1">The sequence shown here is derived from an EMBL/GenBank/DDBJ whole genome shotgun (WGS) entry which is preliminary data.</text>
</comment>